<evidence type="ECO:0000313" key="2">
    <source>
        <dbReference type="EMBL" id="OBS23319.1"/>
    </source>
</evidence>
<name>A0A1B8ARZ1_FUSPO</name>
<protein>
    <recommendedName>
        <fullName evidence="1">Heterokaryon incompatibility domain-containing protein</fullName>
    </recommendedName>
</protein>
<comment type="caution">
    <text evidence="2">The sequence shown here is derived from an EMBL/GenBank/DDBJ whole genome shotgun (WGS) entry which is preliminary data.</text>
</comment>
<feature type="domain" description="Heterokaryon incompatibility" evidence="1">
    <location>
        <begin position="70"/>
        <end position="226"/>
    </location>
</feature>
<dbReference type="EMBL" id="LYXU01000002">
    <property type="protein sequence ID" value="OBS23319.1"/>
    <property type="molecule type" value="Genomic_DNA"/>
</dbReference>
<dbReference type="Pfam" id="PF06985">
    <property type="entry name" value="HET"/>
    <property type="match status" value="1"/>
</dbReference>
<dbReference type="InterPro" id="IPR010730">
    <property type="entry name" value="HET"/>
</dbReference>
<dbReference type="AlphaFoldDB" id="A0A1B8ARZ1"/>
<accession>A0A1B8ARZ1</accession>
<dbReference type="PANTHER" id="PTHR24148:SF82">
    <property type="entry name" value="HETEROKARYON INCOMPATIBILITY DOMAIN-CONTAINING PROTEIN"/>
    <property type="match status" value="1"/>
</dbReference>
<dbReference type="Pfam" id="PF26639">
    <property type="entry name" value="Het-6_barrel"/>
    <property type="match status" value="1"/>
</dbReference>
<sequence length="637" mass="72643">MIQEKLTKYLTKRSAPALKVLGTAISHHQLYSDLPLDRDQFRLLRLQPGQWNDKIVCYLTVHKFANQLEFEALSYTWGSNGRSEVITVNGASVTIGASLETALRYIRLPHKPRVLWIDALCINQKDDVEKGYQVQKMCQVYSSATIVLAWLGPPHSNGERALSDIRYIDEKMSPVLNNNYEAWDDLQSRPLFHIKRLGLNLEAIDWDAIWDLCNRSFWRRMWILQELALSGDTMDDISSNRCIVGCGSEWVSLMALSNFSIVFGLLRTRASHMDEGMAKPFGLLMTHGPPALLIMSRILMFFHTQYKRKRGAQGLENIMRLSRSLQATDPRDKLYGLLGIVTDYPIVVDYTHDATQVYKSYVISWTERNGNLNCILGNRGMSNDFGPSWLPEFSNPLSDGTAFENLIQMSYDKGEYKISPQICFMQENNVMKARGISIGKIDRVVGPFWNGTKPKIRMDLVGKLNTNTEYGSMLGLIRSLYLPLPENVQDDVWRACIMDADSGDGTEFITPAPDHFRHRWRVFIFQDKIDESFEPYLEQHERRLRYISPVTESLGNALGTDRCFFVTEDLHMGVGPCSVRAGDEAVLLFGSPLPFVLRSTKQGYTFVGDAYVQGVDPFNFPTMKDGRDLICRDFMIH</sequence>
<dbReference type="PANTHER" id="PTHR24148">
    <property type="entry name" value="ANKYRIN REPEAT DOMAIN-CONTAINING PROTEIN 39 HOMOLOG-RELATED"/>
    <property type="match status" value="1"/>
</dbReference>
<proteinExistence type="predicted"/>
<dbReference type="InterPro" id="IPR052895">
    <property type="entry name" value="HetReg/Transcr_Mod"/>
</dbReference>
<keyword evidence="3" id="KW-1185">Reference proteome</keyword>
<dbReference type="OMA" id="IWAICER"/>
<dbReference type="Proteomes" id="UP000091967">
    <property type="component" value="Unassembled WGS sequence"/>
</dbReference>
<evidence type="ECO:0000259" key="1">
    <source>
        <dbReference type="Pfam" id="PF06985"/>
    </source>
</evidence>
<reference evidence="2 3" key="1">
    <citation type="submission" date="2016-06" db="EMBL/GenBank/DDBJ databases">
        <title>Living apart together: crosstalk between the core and supernumerary genomes in a fungal plant pathogen.</title>
        <authorList>
            <person name="Vanheule A."/>
            <person name="Audenaert K."/>
            <person name="Warris S."/>
            <person name="Van De Geest H."/>
            <person name="Schijlen E."/>
            <person name="Hofte M."/>
            <person name="De Saeger S."/>
            <person name="Haesaert G."/>
            <person name="Waalwijk C."/>
            <person name="Van Der Lee T."/>
        </authorList>
    </citation>
    <scope>NUCLEOTIDE SEQUENCE [LARGE SCALE GENOMIC DNA]</scope>
    <source>
        <strain evidence="2 3">2516</strain>
    </source>
</reference>
<organism evidence="2 3">
    <name type="scientific">Fusarium poae</name>
    <dbReference type="NCBI Taxonomy" id="36050"/>
    <lineage>
        <taxon>Eukaryota</taxon>
        <taxon>Fungi</taxon>
        <taxon>Dikarya</taxon>
        <taxon>Ascomycota</taxon>
        <taxon>Pezizomycotina</taxon>
        <taxon>Sordariomycetes</taxon>
        <taxon>Hypocreomycetidae</taxon>
        <taxon>Hypocreales</taxon>
        <taxon>Nectriaceae</taxon>
        <taxon>Fusarium</taxon>
    </lineage>
</organism>
<gene>
    <name evidence="2" type="ORF">FPOA_03868</name>
</gene>
<evidence type="ECO:0000313" key="3">
    <source>
        <dbReference type="Proteomes" id="UP000091967"/>
    </source>
</evidence>